<proteinExistence type="predicted"/>
<dbReference type="EMBL" id="LMWS01000031">
    <property type="protein sequence ID" value="KUN35830.1"/>
    <property type="molecule type" value="Genomic_DNA"/>
</dbReference>
<keyword evidence="2" id="KW-1185">Reference proteome</keyword>
<evidence type="ECO:0008006" key="3">
    <source>
        <dbReference type="Google" id="ProtNLM"/>
    </source>
</evidence>
<comment type="caution">
    <text evidence="1">The sequence shown here is derived from an EMBL/GenBank/DDBJ whole genome shotgun (WGS) entry which is preliminary data.</text>
</comment>
<dbReference type="Proteomes" id="UP000053271">
    <property type="component" value="Unassembled WGS sequence"/>
</dbReference>
<reference evidence="1 2" key="1">
    <citation type="submission" date="2015-10" db="EMBL/GenBank/DDBJ databases">
        <title>Draft genome sequence of Streptomyces longwoodensis DSM 41677, type strain for the species Streptomyces longwoodensis.</title>
        <authorList>
            <person name="Ruckert C."/>
            <person name="Winkler A."/>
            <person name="Kalinowski J."/>
            <person name="Kampfer P."/>
            <person name="Glaeser S."/>
        </authorList>
    </citation>
    <scope>NUCLEOTIDE SEQUENCE [LARGE SCALE GENOMIC DNA]</scope>
    <source>
        <strain evidence="1 2">DSM 41677</strain>
    </source>
</reference>
<gene>
    <name evidence="1" type="ORF">AQJ30_24530</name>
</gene>
<accession>A0A101QTJ6</accession>
<dbReference type="AlphaFoldDB" id="A0A101QTJ6"/>
<sequence>MTLWWFPDNTVLCNFAAADALGLLRAVLDGRGRWTEAVAYEAHRSAQCAHARLADVSADSWLGDPLVIDDDTEADIVERVRRAAFGGAPGTPRQHLGEAQTLHVIQNWPEFKGSYWLSDDRAACDLARRKGITTWQTKDVLAYGCSMGDITHTEAYRLLQRMRAAGEHVEIPASARDLLT</sequence>
<protein>
    <recommendedName>
        <fullName evidence="3">PIN domain-containing protein</fullName>
    </recommendedName>
</protein>
<organism evidence="1 2">
    <name type="scientific">Streptomyces longwoodensis</name>
    <dbReference type="NCBI Taxonomy" id="68231"/>
    <lineage>
        <taxon>Bacteria</taxon>
        <taxon>Bacillati</taxon>
        <taxon>Actinomycetota</taxon>
        <taxon>Actinomycetes</taxon>
        <taxon>Kitasatosporales</taxon>
        <taxon>Streptomycetaceae</taxon>
        <taxon>Streptomyces</taxon>
    </lineage>
</organism>
<evidence type="ECO:0000313" key="1">
    <source>
        <dbReference type="EMBL" id="KUN35830.1"/>
    </source>
</evidence>
<evidence type="ECO:0000313" key="2">
    <source>
        <dbReference type="Proteomes" id="UP000053271"/>
    </source>
</evidence>
<dbReference type="RefSeq" id="WP_067237895.1">
    <property type="nucleotide sequence ID" value="NZ_KQ948557.1"/>
</dbReference>
<dbReference type="GeneID" id="91427744"/>
<name>A0A101QTJ6_9ACTN</name>